<evidence type="ECO:0000313" key="1">
    <source>
        <dbReference type="EMBL" id="MUP43945.1"/>
    </source>
</evidence>
<dbReference type="Proteomes" id="UP000460416">
    <property type="component" value="Unassembled WGS sequence"/>
</dbReference>
<organism evidence="1 2">
    <name type="scientific">Christiangramia aestuarii</name>
    <dbReference type="NCBI Taxonomy" id="1028746"/>
    <lineage>
        <taxon>Bacteria</taxon>
        <taxon>Pseudomonadati</taxon>
        <taxon>Bacteroidota</taxon>
        <taxon>Flavobacteriia</taxon>
        <taxon>Flavobacteriales</taxon>
        <taxon>Flavobacteriaceae</taxon>
        <taxon>Christiangramia</taxon>
    </lineage>
</organism>
<name>A0A7K1LT06_9FLAO</name>
<sequence>MNLITIEHLRIFDQHGGNYESLERVGTNKEKELFIDNDIFEKIDELVHNQYLIKNNLASRKFS</sequence>
<dbReference type="EMBL" id="VJVW01000020">
    <property type="protein sequence ID" value="MUP43945.1"/>
    <property type="molecule type" value="Genomic_DNA"/>
</dbReference>
<evidence type="ECO:0000313" key="2">
    <source>
        <dbReference type="Proteomes" id="UP000460416"/>
    </source>
</evidence>
<accession>A0A7K1LT06</accession>
<feature type="non-terminal residue" evidence="1">
    <location>
        <position position="63"/>
    </location>
</feature>
<gene>
    <name evidence="1" type="ORF">FLP08_15310</name>
</gene>
<reference evidence="1 2" key="1">
    <citation type="submission" date="2019-07" db="EMBL/GenBank/DDBJ databases">
        <title>Gramella aestuarii sp. nov., isolated from a tidal flat, and emended description of Gramella echinicola.</title>
        <authorList>
            <person name="Liu L."/>
        </authorList>
    </citation>
    <scope>NUCLEOTIDE SEQUENCE [LARGE SCALE GENOMIC DNA]</scope>
    <source>
        <strain evidence="1 2">BS12</strain>
    </source>
</reference>
<keyword evidence="2" id="KW-1185">Reference proteome</keyword>
<proteinExistence type="predicted"/>
<comment type="caution">
    <text evidence="1">The sequence shown here is derived from an EMBL/GenBank/DDBJ whole genome shotgun (WGS) entry which is preliminary data.</text>
</comment>
<dbReference type="RefSeq" id="WP_156278055.1">
    <property type="nucleotide sequence ID" value="NZ_VJVW01000020.1"/>
</dbReference>
<protein>
    <submittedName>
        <fullName evidence="1">Uncharacterized protein</fullName>
    </submittedName>
</protein>
<dbReference type="AlphaFoldDB" id="A0A7K1LT06"/>